<dbReference type="Pfam" id="PF00271">
    <property type="entry name" value="Helicase_C"/>
    <property type="match status" value="1"/>
</dbReference>
<feature type="domain" description="Helicase C-terminal" evidence="6">
    <location>
        <begin position="250"/>
        <end position="406"/>
    </location>
</feature>
<dbReference type="GO" id="GO:0005524">
    <property type="term" value="F:ATP binding"/>
    <property type="evidence" value="ECO:0007669"/>
    <property type="project" value="UniProtKB-KW"/>
</dbReference>
<dbReference type="InterPro" id="IPR001650">
    <property type="entry name" value="Helicase_C-like"/>
</dbReference>
<dbReference type="CDD" id="cd18787">
    <property type="entry name" value="SF2_C_DEAD"/>
    <property type="match status" value="1"/>
</dbReference>
<dbReference type="GO" id="GO:0003676">
    <property type="term" value="F:nucleic acid binding"/>
    <property type="evidence" value="ECO:0007669"/>
    <property type="project" value="InterPro"/>
</dbReference>
<evidence type="ECO:0000259" key="6">
    <source>
        <dbReference type="PROSITE" id="PS51194"/>
    </source>
</evidence>
<accession>A0A310SBE9</accession>
<dbReference type="InterPro" id="IPR011545">
    <property type="entry name" value="DEAD/DEAH_box_helicase_dom"/>
</dbReference>
<feature type="non-terminal residue" evidence="7">
    <location>
        <position position="432"/>
    </location>
</feature>
<proteinExistence type="predicted"/>
<dbReference type="GO" id="GO:0016787">
    <property type="term" value="F:hydrolase activity"/>
    <property type="evidence" value="ECO:0007669"/>
    <property type="project" value="UniProtKB-KW"/>
</dbReference>
<reference evidence="7 8" key="1">
    <citation type="submission" date="2015-07" db="EMBL/GenBank/DDBJ databases">
        <title>The genome of Eufriesea mexicana.</title>
        <authorList>
            <person name="Pan H."/>
            <person name="Kapheim K."/>
        </authorList>
    </citation>
    <scope>NUCLEOTIDE SEQUENCE [LARGE SCALE GENOMIC DNA]</scope>
    <source>
        <strain evidence="7">0111107269</strain>
        <tissue evidence="7">Whole body</tissue>
    </source>
</reference>
<evidence type="ECO:0000313" key="8">
    <source>
        <dbReference type="Proteomes" id="UP000250275"/>
    </source>
</evidence>
<dbReference type="SMART" id="SM00487">
    <property type="entry name" value="DEXDc"/>
    <property type="match status" value="1"/>
</dbReference>
<dbReference type="PROSITE" id="PS51192">
    <property type="entry name" value="HELICASE_ATP_BIND_1"/>
    <property type="match status" value="1"/>
</dbReference>
<dbReference type="InterPro" id="IPR014001">
    <property type="entry name" value="Helicase_ATP-bd"/>
</dbReference>
<protein>
    <submittedName>
        <fullName evidence="7">Putative ATP-dependent RNA helicase DDX28</fullName>
    </submittedName>
</protein>
<dbReference type="InterPro" id="IPR027417">
    <property type="entry name" value="P-loop_NTPase"/>
</dbReference>
<dbReference type="Proteomes" id="UP000250275">
    <property type="component" value="Unassembled WGS sequence"/>
</dbReference>
<keyword evidence="3 7" id="KW-0347">Helicase</keyword>
<feature type="non-terminal residue" evidence="7">
    <location>
        <position position="1"/>
    </location>
</feature>
<dbReference type="Pfam" id="PF00270">
    <property type="entry name" value="DEAD"/>
    <property type="match status" value="1"/>
</dbReference>
<dbReference type="Gene3D" id="3.40.50.300">
    <property type="entry name" value="P-loop containing nucleotide triphosphate hydrolases"/>
    <property type="match status" value="2"/>
</dbReference>
<organism evidence="7 8">
    <name type="scientific">Eufriesea mexicana</name>
    <dbReference type="NCBI Taxonomy" id="516756"/>
    <lineage>
        <taxon>Eukaryota</taxon>
        <taxon>Metazoa</taxon>
        <taxon>Ecdysozoa</taxon>
        <taxon>Arthropoda</taxon>
        <taxon>Hexapoda</taxon>
        <taxon>Insecta</taxon>
        <taxon>Pterygota</taxon>
        <taxon>Neoptera</taxon>
        <taxon>Endopterygota</taxon>
        <taxon>Hymenoptera</taxon>
        <taxon>Apocrita</taxon>
        <taxon>Aculeata</taxon>
        <taxon>Apoidea</taxon>
        <taxon>Anthophila</taxon>
        <taxon>Apidae</taxon>
        <taxon>Eufriesea</taxon>
    </lineage>
</organism>
<dbReference type="EMBL" id="KQ761768">
    <property type="protein sequence ID" value="OAD57067.1"/>
    <property type="molecule type" value="Genomic_DNA"/>
</dbReference>
<keyword evidence="1" id="KW-0547">Nucleotide-binding</keyword>
<name>A0A310SBE9_9HYME</name>
<gene>
    <name evidence="7" type="ORF">WN48_02640</name>
</gene>
<evidence type="ECO:0000313" key="7">
    <source>
        <dbReference type="EMBL" id="OAD57067.1"/>
    </source>
</evidence>
<evidence type="ECO:0000256" key="3">
    <source>
        <dbReference type="ARBA" id="ARBA00022806"/>
    </source>
</evidence>
<sequence length="432" mass="48869">ETDQRTFKDLDVDISVCNQLENMDIYKPLEIQKLGIPKIFEGRNVLLAAETGCGKTMAYLLPLVTKILTWKQNTQRNINSPLGLIVTPSRELAVQIALELIKLSKHLGIKTKIITGGKTKRIILNPPVDSVDVIVCSFGVISKLTTFGIYDLRFIRFVVLDEADALFHETFETKLKIFMRRIFVRKVEEKRDEYPSTAQIVLTSATIPSRLKNVLIDVLNVSDSIEYVTTEKLHKILVPQKFVRLIPSQKPEELLKYVKPKAFSKQRVIIFSNQNSTSHWVSSFLYDCGIKVTNLHGDMHLSERRGKYGEFLNGKTVVLSTTNGGSRGLDTLMVNYILNYDFPLDTASYIHRCGRTGRIGTTGVSSVTSFISKPGEVAVVKRIEMAARKMKPIPIFNIFESDNEEEVVEEEIGNDYTEVITENLDDVDNIPY</sequence>
<dbReference type="PANTHER" id="PTHR47960">
    <property type="entry name" value="DEAD-BOX ATP-DEPENDENT RNA HELICASE 50"/>
    <property type="match status" value="1"/>
</dbReference>
<dbReference type="AlphaFoldDB" id="A0A310SBE9"/>
<feature type="domain" description="Helicase ATP-binding" evidence="5">
    <location>
        <begin position="36"/>
        <end position="225"/>
    </location>
</feature>
<evidence type="ECO:0000256" key="1">
    <source>
        <dbReference type="ARBA" id="ARBA00022741"/>
    </source>
</evidence>
<evidence type="ECO:0000256" key="2">
    <source>
        <dbReference type="ARBA" id="ARBA00022801"/>
    </source>
</evidence>
<dbReference type="PROSITE" id="PS51194">
    <property type="entry name" value="HELICASE_CTER"/>
    <property type="match status" value="1"/>
</dbReference>
<evidence type="ECO:0000259" key="5">
    <source>
        <dbReference type="PROSITE" id="PS51192"/>
    </source>
</evidence>
<dbReference type="OrthoDB" id="10256233at2759"/>
<keyword evidence="8" id="KW-1185">Reference proteome</keyword>
<dbReference type="GO" id="GO:0004386">
    <property type="term" value="F:helicase activity"/>
    <property type="evidence" value="ECO:0007669"/>
    <property type="project" value="UniProtKB-KW"/>
</dbReference>
<evidence type="ECO:0000256" key="4">
    <source>
        <dbReference type="ARBA" id="ARBA00022840"/>
    </source>
</evidence>
<keyword evidence="2" id="KW-0378">Hydrolase</keyword>
<keyword evidence="4" id="KW-0067">ATP-binding</keyword>
<dbReference type="SUPFAM" id="SSF52540">
    <property type="entry name" value="P-loop containing nucleoside triphosphate hydrolases"/>
    <property type="match status" value="1"/>
</dbReference>
<dbReference type="SMART" id="SM00490">
    <property type="entry name" value="HELICc"/>
    <property type="match status" value="1"/>
</dbReference>